<dbReference type="HOGENOM" id="CLU_1551824_0_0_2"/>
<keyword evidence="3" id="KW-1185">Reference proteome</keyword>
<sequence>MPFIDGLLKLMGLTTTMIIASIMLFFMLFFAYGLASGFTHDMQRAADAQARLHEAQDDYNYKLELVKEQTQRIDMYYAAKSSTSMSELEFRSWLGTIRALTEEFVARENNAIEAGRAYMSLLPPDSAEHERVLQNEATCREDVKKVIETYNGNVYIYNKQYGTKYGTISYFS</sequence>
<dbReference type="EMBL" id="CP003243">
    <property type="protein sequence ID" value="AFD00797.1"/>
    <property type="molecule type" value="Genomic_DNA"/>
</dbReference>
<dbReference type="eggNOG" id="arCOG13242">
    <property type="taxonomic scope" value="Archaea"/>
</dbReference>
<dbReference type="STRING" id="1041930.Mtc_2058"/>
<dbReference type="Proteomes" id="UP000005233">
    <property type="component" value="Chromosome"/>
</dbReference>
<dbReference type="OrthoDB" id="380563at2157"/>
<evidence type="ECO:0000313" key="3">
    <source>
        <dbReference type="Proteomes" id="UP000005233"/>
    </source>
</evidence>
<proteinExistence type="predicted"/>
<name>H8I7D1_METCZ</name>
<keyword evidence="1" id="KW-1133">Transmembrane helix</keyword>
<protein>
    <submittedName>
        <fullName evidence="2">Uncharacterized protein</fullName>
    </submittedName>
</protein>
<reference evidence="2 3" key="1">
    <citation type="journal article" date="2012" name="J. Bacteriol.">
        <title>Complete genome sequence of a thermophilic methanogen, Methanocella conradii HZ254, isolated from Chinese rice field soil.</title>
        <authorList>
            <person name="Lu Z."/>
            <person name="Lu Y."/>
        </authorList>
    </citation>
    <scope>NUCLEOTIDE SEQUENCE [LARGE SCALE GENOMIC DNA]</scope>
    <source>
        <strain evidence="3">DSM 24694 / JCM 17849 / CGMCC 1.5162 / HZ254</strain>
    </source>
</reference>
<gene>
    <name evidence="2" type="ordered locus">Mtc_2058</name>
</gene>
<evidence type="ECO:0000313" key="2">
    <source>
        <dbReference type="EMBL" id="AFD00797.1"/>
    </source>
</evidence>
<accession>H8I7D1</accession>
<feature type="transmembrane region" description="Helical" evidence="1">
    <location>
        <begin position="12"/>
        <end position="35"/>
    </location>
</feature>
<keyword evidence="1" id="KW-0472">Membrane</keyword>
<dbReference type="KEGG" id="mez:Mtc_2058"/>
<keyword evidence="1" id="KW-0812">Transmembrane</keyword>
<dbReference type="GeneID" id="11972213"/>
<organism evidence="2 3">
    <name type="scientific">Methanocella conradii (strain DSM 24694 / JCM 17849 / CGMCC 1.5162 / HZ254)</name>
    <dbReference type="NCBI Taxonomy" id="1041930"/>
    <lineage>
        <taxon>Archaea</taxon>
        <taxon>Methanobacteriati</taxon>
        <taxon>Methanobacteriota</taxon>
        <taxon>Stenosarchaea group</taxon>
        <taxon>Methanomicrobia</taxon>
        <taxon>Methanocellales</taxon>
        <taxon>Methanocellaceae</taxon>
        <taxon>Methanocella</taxon>
    </lineage>
</organism>
<dbReference type="RefSeq" id="WP_014406628.1">
    <property type="nucleotide sequence ID" value="NC_017034.1"/>
</dbReference>
<dbReference type="AlphaFoldDB" id="H8I7D1"/>
<evidence type="ECO:0000256" key="1">
    <source>
        <dbReference type="SAM" id="Phobius"/>
    </source>
</evidence>